<evidence type="ECO:0000313" key="7">
    <source>
        <dbReference type="EMBL" id="PJE74052.1"/>
    </source>
</evidence>
<comment type="caution">
    <text evidence="7">The sequence shown here is derived from an EMBL/GenBank/DDBJ whole genome shotgun (WGS) entry which is preliminary data.</text>
</comment>
<dbReference type="EMBL" id="PFEQ01000013">
    <property type="protein sequence ID" value="PJE74052.1"/>
    <property type="molecule type" value="Genomic_DNA"/>
</dbReference>
<keyword evidence="3 6" id="KW-0812">Transmembrane</keyword>
<dbReference type="PANTHER" id="PTHR21716:SF4">
    <property type="entry name" value="TRANSMEMBRANE PROTEIN 245"/>
    <property type="match status" value="1"/>
</dbReference>
<evidence type="ECO:0000256" key="5">
    <source>
        <dbReference type="ARBA" id="ARBA00023136"/>
    </source>
</evidence>
<organism evidence="7 8">
    <name type="scientific">Candidatus Taylorbacteria bacterium CG10_big_fil_rev_8_21_14_0_10_41_48</name>
    <dbReference type="NCBI Taxonomy" id="1975024"/>
    <lineage>
        <taxon>Bacteria</taxon>
        <taxon>Candidatus Tayloriibacteriota</taxon>
    </lineage>
</organism>
<evidence type="ECO:0008006" key="9">
    <source>
        <dbReference type="Google" id="ProtNLM"/>
    </source>
</evidence>
<protein>
    <recommendedName>
        <fullName evidence="9">AI-2E family transporter</fullName>
    </recommendedName>
</protein>
<sequence>MDTKKVQFSFFISLFLLVLVLTGRLFLPFLASIAIAFMVAVTFRPVYRWFLKLFGKQRGLASVVTIFFICIVVFLPLTFLVERLASESYNLYFDIRERGLGDLDRLTYYFIHPVQQFFPSFDPDIAGYVQSLIATFVDNLGTIFSQTASFVVQFVLGIISLFYILKDGHIFRKILVRLSPLSDRYDVEIISKLESAVTSVVRGSLLTALVQGCFASIGFYLFGIGHVILWGSIVAVAALLPGLGTGLVIIPAVLYLLTIGLTGQAIGLAIWGIIAVGLVDNILMPLFVGKRSKIHPLFILFSVIGGMILFGVSGIFLGPLIIALFFALLDIYQLLILDDQNKRLTSI</sequence>
<comment type="subcellular location">
    <subcellularLocation>
        <location evidence="1">Membrane</location>
        <topology evidence="1">Multi-pass membrane protein</topology>
    </subcellularLocation>
</comment>
<dbReference type="InterPro" id="IPR002549">
    <property type="entry name" value="AI-2E-like"/>
</dbReference>
<feature type="transmembrane region" description="Helical" evidence="6">
    <location>
        <begin position="268"/>
        <end position="288"/>
    </location>
</feature>
<gene>
    <name evidence="7" type="ORF">COV01_03050</name>
</gene>
<keyword evidence="5 6" id="KW-0472">Membrane</keyword>
<dbReference type="Proteomes" id="UP000228700">
    <property type="component" value="Unassembled WGS sequence"/>
</dbReference>
<dbReference type="PANTHER" id="PTHR21716">
    <property type="entry name" value="TRANSMEMBRANE PROTEIN"/>
    <property type="match status" value="1"/>
</dbReference>
<feature type="transmembrane region" description="Helical" evidence="6">
    <location>
        <begin position="29"/>
        <end position="47"/>
    </location>
</feature>
<proteinExistence type="inferred from homology"/>
<feature type="transmembrane region" description="Helical" evidence="6">
    <location>
        <begin position="228"/>
        <end position="256"/>
    </location>
</feature>
<feature type="transmembrane region" description="Helical" evidence="6">
    <location>
        <begin position="200"/>
        <end position="222"/>
    </location>
</feature>
<dbReference type="AlphaFoldDB" id="A0A2M8LBQ5"/>
<reference evidence="8" key="1">
    <citation type="submission" date="2017-09" db="EMBL/GenBank/DDBJ databases">
        <title>Depth-based differentiation of microbial function through sediment-hosted aquifers and enrichment of novel symbionts in the deep terrestrial subsurface.</title>
        <authorList>
            <person name="Probst A.J."/>
            <person name="Ladd B."/>
            <person name="Jarett J.K."/>
            <person name="Geller-Mcgrath D.E."/>
            <person name="Sieber C.M.K."/>
            <person name="Emerson J.B."/>
            <person name="Anantharaman K."/>
            <person name="Thomas B.C."/>
            <person name="Malmstrom R."/>
            <person name="Stieglmeier M."/>
            <person name="Klingl A."/>
            <person name="Woyke T."/>
            <person name="Ryan C.M."/>
            <person name="Banfield J.F."/>
        </authorList>
    </citation>
    <scope>NUCLEOTIDE SEQUENCE [LARGE SCALE GENOMIC DNA]</scope>
</reference>
<feature type="transmembrane region" description="Helical" evidence="6">
    <location>
        <begin position="294"/>
        <end position="327"/>
    </location>
</feature>
<evidence type="ECO:0000256" key="3">
    <source>
        <dbReference type="ARBA" id="ARBA00022692"/>
    </source>
</evidence>
<accession>A0A2M8LBQ5</accession>
<evidence type="ECO:0000256" key="2">
    <source>
        <dbReference type="ARBA" id="ARBA00009773"/>
    </source>
</evidence>
<comment type="similarity">
    <text evidence="2">Belongs to the autoinducer-2 exporter (AI-2E) (TC 2.A.86) family.</text>
</comment>
<keyword evidence="4 6" id="KW-1133">Transmembrane helix</keyword>
<dbReference type="GO" id="GO:0016020">
    <property type="term" value="C:membrane"/>
    <property type="evidence" value="ECO:0007669"/>
    <property type="project" value="UniProtKB-SubCell"/>
</dbReference>
<feature type="transmembrane region" description="Helical" evidence="6">
    <location>
        <begin position="143"/>
        <end position="165"/>
    </location>
</feature>
<dbReference type="Pfam" id="PF01594">
    <property type="entry name" value="AI-2E_transport"/>
    <property type="match status" value="1"/>
</dbReference>
<evidence type="ECO:0000256" key="6">
    <source>
        <dbReference type="SAM" id="Phobius"/>
    </source>
</evidence>
<evidence type="ECO:0000313" key="8">
    <source>
        <dbReference type="Proteomes" id="UP000228700"/>
    </source>
</evidence>
<feature type="transmembrane region" description="Helical" evidence="6">
    <location>
        <begin position="59"/>
        <end position="81"/>
    </location>
</feature>
<name>A0A2M8LBQ5_9BACT</name>
<evidence type="ECO:0000256" key="1">
    <source>
        <dbReference type="ARBA" id="ARBA00004141"/>
    </source>
</evidence>
<evidence type="ECO:0000256" key="4">
    <source>
        <dbReference type="ARBA" id="ARBA00022989"/>
    </source>
</evidence>
<feature type="transmembrane region" description="Helical" evidence="6">
    <location>
        <begin position="7"/>
        <end position="23"/>
    </location>
</feature>